<keyword evidence="1" id="KW-0472">Membrane</keyword>
<feature type="transmembrane region" description="Helical" evidence="1">
    <location>
        <begin position="88"/>
        <end position="109"/>
    </location>
</feature>
<reference evidence="2" key="1">
    <citation type="journal article" date="2019" name="bioRxiv">
        <title>The Genome of the Zebra Mussel, Dreissena polymorpha: A Resource for Invasive Species Research.</title>
        <authorList>
            <person name="McCartney M.A."/>
            <person name="Auch B."/>
            <person name="Kono T."/>
            <person name="Mallez S."/>
            <person name="Zhang Y."/>
            <person name="Obille A."/>
            <person name="Becker A."/>
            <person name="Abrahante J.E."/>
            <person name="Garbe J."/>
            <person name="Badalamenti J.P."/>
            <person name="Herman A."/>
            <person name="Mangelson H."/>
            <person name="Liachko I."/>
            <person name="Sullivan S."/>
            <person name="Sone E.D."/>
            <person name="Koren S."/>
            <person name="Silverstein K.A.T."/>
            <person name="Beckman K.B."/>
            <person name="Gohl D.M."/>
        </authorList>
    </citation>
    <scope>NUCLEOTIDE SEQUENCE</scope>
    <source>
        <strain evidence="2">Duluth1</strain>
        <tissue evidence="2">Whole animal</tissue>
    </source>
</reference>
<dbReference type="EMBL" id="JAIWYP010000012">
    <property type="protein sequence ID" value="KAH3724983.1"/>
    <property type="molecule type" value="Genomic_DNA"/>
</dbReference>
<sequence length="226" mass="25927">MYPVGQRHSCACGKAEIMVPFESLSLLPWVRPYDYHGGGGQRGEKWEECSAGHESSMCKGTNFYWTTLGSPREAARRPFLDETLMRADVWNCFVVIVVIVVVVLIVALIRNVTQRGKQKIANKWGDVPYVVIDQSNTEIPVYDVKKDQPSSKRIRCVHRKMLLLIGITEQHQHKEQKAPRYVIPQRRSDARDIYDDGSVPIRARTANVKHLTCTLRFHVIYGKDYQ</sequence>
<proteinExistence type="predicted"/>
<evidence type="ECO:0000313" key="3">
    <source>
        <dbReference type="Proteomes" id="UP000828390"/>
    </source>
</evidence>
<gene>
    <name evidence="2" type="ORF">DPMN_050811</name>
</gene>
<accession>A0A9D4CGU5</accession>
<dbReference type="Proteomes" id="UP000828390">
    <property type="component" value="Unassembled WGS sequence"/>
</dbReference>
<evidence type="ECO:0000313" key="2">
    <source>
        <dbReference type="EMBL" id="KAH3724983.1"/>
    </source>
</evidence>
<dbReference type="AlphaFoldDB" id="A0A9D4CGU5"/>
<reference evidence="2" key="2">
    <citation type="submission" date="2020-11" db="EMBL/GenBank/DDBJ databases">
        <authorList>
            <person name="McCartney M.A."/>
            <person name="Auch B."/>
            <person name="Kono T."/>
            <person name="Mallez S."/>
            <person name="Becker A."/>
            <person name="Gohl D.M."/>
            <person name="Silverstein K.A.T."/>
            <person name="Koren S."/>
            <person name="Bechman K.B."/>
            <person name="Herman A."/>
            <person name="Abrahante J.E."/>
            <person name="Garbe J."/>
        </authorList>
    </citation>
    <scope>NUCLEOTIDE SEQUENCE</scope>
    <source>
        <strain evidence="2">Duluth1</strain>
        <tissue evidence="2">Whole animal</tissue>
    </source>
</reference>
<comment type="caution">
    <text evidence="2">The sequence shown here is derived from an EMBL/GenBank/DDBJ whole genome shotgun (WGS) entry which is preliminary data.</text>
</comment>
<protein>
    <submittedName>
        <fullName evidence="2">Uncharacterized protein</fullName>
    </submittedName>
</protein>
<organism evidence="2 3">
    <name type="scientific">Dreissena polymorpha</name>
    <name type="common">Zebra mussel</name>
    <name type="synonym">Mytilus polymorpha</name>
    <dbReference type="NCBI Taxonomy" id="45954"/>
    <lineage>
        <taxon>Eukaryota</taxon>
        <taxon>Metazoa</taxon>
        <taxon>Spiralia</taxon>
        <taxon>Lophotrochozoa</taxon>
        <taxon>Mollusca</taxon>
        <taxon>Bivalvia</taxon>
        <taxon>Autobranchia</taxon>
        <taxon>Heteroconchia</taxon>
        <taxon>Euheterodonta</taxon>
        <taxon>Imparidentia</taxon>
        <taxon>Neoheterodontei</taxon>
        <taxon>Myida</taxon>
        <taxon>Dreissenoidea</taxon>
        <taxon>Dreissenidae</taxon>
        <taxon>Dreissena</taxon>
    </lineage>
</organism>
<keyword evidence="1" id="KW-0812">Transmembrane</keyword>
<evidence type="ECO:0000256" key="1">
    <source>
        <dbReference type="SAM" id="Phobius"/>
    </source>
</evidence>
<keyword evidence="1" id="KW-1133">Transmembrane helix</keyword>
<keyword evidence="3" id="KW-1185">Reference proteome</keyword>
<name>A0A9D4CGU5_DREPO</name>